<accession>A0ACB6SH27</accession>
<proteinExistence type="predicted"/>
<organism evidence="1 2">
    <name type="scientific">Macroventuria anomochaeta</name>
    <dbReference type="NCBI Taxonomy" id="301207"/>
    <lineage>
        <taxon>Eukaryota</taxon>
        <taxon>Fungi</taxon>
        <taxon>Dikarya</taxon>
        <taxon>Ascomycota</taxon>
        <taxon>Pezizomycotina</taxon>
        <taxon>Dothideomycetes</taxon>
        <taxon>Pleosporomycetidae</taxon>
        <taxon>Pleosporales</taxon>
        <taxon>Pleosporineae</taxon>
        <taxon>Didymellaceae</taxon>
        <taxon>Macroventuria</taxon>
    </lineage>
</organism>
<evidence type="ECO:0000313" key="1">
    <source>
        <dbReference type="EMBL" id="KAF2633334.1"/>
    </source>
</evidence>
<keyword evidence="2" id="KW-1185">Reference proteome</keyword>
<reference evidence="1" key="1">
    <citation type="journal article" date="2020" name="Stud. Mycol.">
        <title>101 Dothideomycetes genomes: a test case for predicting lifestyles and emergence of pathogens.</title>
        <authorList>
            <person name="Haridas S."/>
            <person name="Albert R."/>
            <person name="Binder M."/>
            <person name="Bloem J."/>
            <person name="Labutti K."/>
            <person name="Salamov A."/>
            <person name="Andreopoulos B."/>
            <person name="Baker S."/>
            <person name="Barry K."/>
            <person name="Bills G."/>
            <person name="Bluhm B."/>
            <person name="Cannon C."/>
            <person name="Castanera R."/>
            <person name="Culley D."/>
            <person name="Daum C."/>
            <person name="Ezra D."/>
            <person name="Gonzalez J."/>
            <person name="Henrissat B."/>
            <person name="Kuo A."/>
            <person name="Liang C."/>
            <person name="Lipzen A."/>
            <person name="Lutzoni F."/>
            <person name="Magnuson J."/>
            <person name="Mondo S."/>
            <person name="Nolan M."/>
            <person name="Ohm R."/>
            <person name="Pangilinan J."/>
            <person name="Park H.-J."/>
            <person name="Ramirez L."/>
            <person name="Alfaro M."/>
            <person name="Sun H."/>
            <person name="Tritt A."/>
            <person name="Yoshinaga Y."/>
            <person name="Zwiers L.-H."/>
            <person name="Turgeon B."/>
            <person name="Goodwin S."/>
            <person name="Spatafora J."/>
            <person name="Crous P."/>
            <person name="Grigoriev I."/>
        </authorList>
    </citation>
    <scope>NUCLEOTIDE SEQUENCE</scope>
    <source>
        <strain evidence="1">CBS 525.71</strain>
    </source>
</reference>
<dbReference type="EMBL" id="MU006701">
    <property type="protein sequence ID" value="KAF2633334.1"/>
    <property type="molecule type" value="Genomic_DNA"/>
</dbReference>
<protein>
    <submittedName>
        <fullName evidence="1">Kinesin light chain 1</fullName>
    </submittedName>
</protein>
<evidence type="ECO:0000313" key="2">
    <source>
        <dbReference type="Proteomes" id="UP000799754"/>
    </source>
</evidence>
<comment type="caution">
    <text evidence="1">The sequence shown here is derived from an EMBL/GenBank/DDBJ whole genome shotgun (WGS) entry which is preliminary data.</text>
</comment>
<gene>
    <name evidence="1" type="ORF">BU25DRAFT_4015</name>
</gene>
<sequence>MRLLKRLPSGAFELVSFSDNDAPPYAILSHTWTEGQEVTYNELVAGTGKDKTGYAKICFCGEQAAADGLEYFWVDTCCIDKSTSDELSTAINSMFRWYQRASNCYVYLSDVSVPDEIIDTEAFRIAWQEAFRRSRWFTRGWTLQELLAPPSIEFFCKQGKRLGSRVSLEQEIHEITRIPVTALRRQSLNEFSIEDRMSWAATRSTTREEDKVYCLLGIFGVFLSLIYGEGEAYATLRLREEIRKRQEGRGTGSSQNLPVFSSLPFPRNEHFVGRTDELRSLEQHLLISNTHRRMTIYGLGGCGKSALAIEFAYRTLATHARLVLWVPAISQESFELAYREIGGRLRIPGISDDNADVKRLVQETLNSERVDNWLMIVDNADDHEVLLGTTNSNSKPARLNDYLPRSDRGAILFTTRSRKVAGALTQSSVLGLTDMGKAEARQLLALRLTQQSLFDGETAFDELLEALTYLPLAIVQAAAFMNNNDVSVSSYVSLFRQTGAEAELFNQHFYDPSRYEGLDSTIAKTWHISFEQILKEDPLAAEYLSFMACIDRVNIPQSLLPSGKSLVQQTKALGTLRGYAFIAERLQTIQESDGDKFFDMHRLVYKASVRWLDRHNERTTWVDAAVARLEELVPYGGHENKEVWTMYLSHAIHVAGIHGIVGKAASASLLDRVGRCQASLGQYSAAETTHQQVLSIREKVFGLEHPDTLTSMSNVAGALSGQGKYAEAERMHRETLGLRKKVLGNEHPHTLTSMNNVALALSDQGKYAEAEKMHRETLGLRKKVSGNEHPDTLTSMNNVALALSDQGKYVEAEKMHREELRLSKKVLGDEHPDTLMSMSNVAAVLSRQGKYAEAEKMHRETLRLRKKVSGDEHPDTLTSMSNVAGALSDQGKYAEAEKMHRETLGLRKNVLGEEHPHTLTSMSHVAAALSGQGKYAEAEKMHRETLELRKKVSGEDHPHTLTSMSNVAAALSDQGKYAEAEKMHCETFGLRKKVLGEEHPDTLMSMYSLAHLLTKQLRYDDSRFLYEQACAAYNTVLGEDHPTARACHQHYRQMLALQEQNWISVCSGRPESSADGRTNKRRRLV</sequence>
<dbReference type="Proteomes" id="UP000799754">
    <property type="component" value="Unassembled WGS sequence"/>
</dbReference>
<name>A0ACB6SH27_9PLEO</name>